<dbReference type="InterPro" id="IPR007563">
    <property type="entry name" value="DUF554"/>
</dbReference>
<evidence type="ECO:0000256" key="1">
    <source>
        <dbReference type="SAM" id="Phobius"/>
    </source>
</evidence>
<dbReference type="PANTHER" id="PTHR36111">
    <property type="entry name" value="INNER MEMBRANE PROTEIN-RELATED"/>
    <property type="match status" value="1"/>
</dbReference>
<dbReference type="Proteomes" id="UP000256304">
    <property type="component" value="Unassembled WGS sequence"/>
</dbReference>
<feature type="transmembrane region" description="Helical" evidence="1">
    <location>
        <begin position="57"/>
        <end position="75"/>
    </location>
</feature>
<proteinExistence type="predicted"/>
<accession>A0A3D9S7E7</accession>
<keyword evidence="1" id="KW-0472">Membrane</keyword>
<feature type="transmembrane region" description="Helical" evidence="1">
    <location>
        <begin position="96"/>
        <end position="116"/>
    </location>
</feature>
<sequence length="235" mass="24678">MVLTGAVVNAAAIIGGGALGIVIPRVKEEMKKTVMAALGMLVLVLGIGMALKSDNFVLVAFSLAIGGIVGELLAIEHRLRQLGDRLQRLVAKDKQSNIAEGFVTTTLVFCIGAMAVLGSIESGLHDNHNILYTKSILDGFLALLFASTLGIGVLFSSLPILIYEGLLSVLASMITTWIGQTMLDAMIVEVTSIGGILIMGIGINILNVMRIKVANLLPAILIGALMVPVLKWFGG</sequence>
<evidence type="ECO:0008006" key="4">
    <source>
        <dbReference type="Google" id="ProtNLM"/>
    </source>
</evidence>
<comment type="caution">
    <text evidence="2">The sequence shown here is derived from an EMBL/GenBank/DDBJ whole genome shotgun (WGS) entry which is preliminary data.</text>
</comment>
<feature type="transmembrane region" description="Helical" evidence="1">
    <location>
        <begin position="185"/>
        <end position="206"/>
    </location>
</feature>
<dbReference type="Pfam" id="PF04474">
    <property type="entry name" value="DUF554"/>
    <property type="match status" value="1"/>
</dbReference>
<keyword evidence="1" id="KW-0812">Transmembrane</keyword>
<organism evidence="2 3">
    <name type="scientific">Paenibacillus taihuensis</name>
    <dbReference type="NCBI Taxonomy" id="1156355"/>
    <lineage>
        <taxon>Bacteria</taxon>
        <taxon>Bacillati</taxon>
        <taxon>Bacillota</taxon>
        <taxon>Bacilli</taxon>
        <taxon>Bacillales</taxon>
        <taxon>Paenibacillaceae</taxon>
        <taxon>Paenibacillus</taxon>
    </lineage>
</organism>
<feature type="transmembrane region" description="Helical" evidence="1">
    <location>
        <begin position="6"/>
        <end position="26"/>
    </location>
</feature>
<dbReference type="EMBL" id="QTTN01000007">
    <property type="protein sequence ID" value="REE89090.1"/>
    <property type="molecule type" value="Genomic_DNA"/>
</dbReference>
<gene>
    <name evidence="2" type="ORF">A8990_107188</name>
</gene>
<dbReference type="AlphaFoldDB" id="A0A3D9S7E7"/>
<dbReference type="RefSeq" id="WP_116188582.1">
    <property type="nucleotide sequence ID" value="NZ_QTTN01000007.1"/>
</dbReference>
<keyword evidence="3" id="KW-1185">Reference proteome</keyword>
<reference evidence="2 3" key="1">
    <citation type="submission" date="2018-08" db="EMBL/GenBank/DDBJ databases">
        <title>Genomic Encyclopedia of Type Strains, Phase III (KMG-III): the genomes of soil and plant-associated and newly described type strains.</title>
        <authorList>
            <person name="Whitman W."/>
        </authorList>
    </citation>
    <scope>NUCLEOTIDE SEQUENCE [LARGE SCALE GENOMIC DNA]</scope>
    <source>
        <strain evidence="2 3">CGMCC 1.10966</strain>
    </source>
</reference>
<feature type="transmembrane region" description="Helical" evidence="1">
    <location>
        <begin position="136"/>
        <end position="155"/>
    </location>
</feature>
<feature type="transmembrane region" description="Helical" evidence="1">
    <location>
        <begin position="213"/>
        <end position="233"/>
    </location>
</feature>
<evidence type="ECO:0000313" key="3">
    <source>
        <dbReference type="Proteomes" id="UP000256304"/>
    </source>
</evidence>
<keyword evidence="1" id="KW-1133">Transmembrane helix</keyword>
<protein>
    <recommendedName>
        <fullName evidence="4">Membrane protein YdfK</fullName>
    </recommendedName>
</protein>
<name>A0A3D9S7E7_9BACL</name>
<dbReference type="OrthoDB" id="9797976at2"/>
<dbReference type="PANTHER" id="PTHR36111:SF2">
    <property type="entry name" value="INNER MEMBRANE PROTEIN"/>
    <property type="match status" value="1"/>
</dbReference>
<feature type="transmembrane region" description="Helical" evidence="1">
    <location>
        <begin position="33"/>
        <end position="51"/>
    </location>
</feature>
<evidence type="ECO:0000313" key="2">
    <source>
        <dbReference type="EMBL" id="REE89090.1"/>
    </source>
</evidence>